<accession>A0ABW1A183</accession>
<name>A0ABW1A183_9ACTN</name>
<keyword evidence="4" id="KW-0456">Lyase</keyword>
<dbReference type="CDD" id="cd00452">
    <property type="entry name" value="KDPG_aldolase"/>
    <property type="match status" value="1"/>
</dbReference>
<protein>
    <submittedName>
        <fullName evidence="6">Bifunctional 4-hydroxy-2-oxoglutarate aldolase/2-dehydro-3-deoxy-phosphogluconate aldolase</fullName>
    </submittedName>
</protein>
<dbReference type="PROSITE" id="PS00160">
    <property type="entry name" value="ALDOLASE_KDPG_KHG_2"/>
    <property type="match status" value="1"/>
</dbReference>
<dbReference type="SUPFAM" id="SSF51569">
    <property type="entry name" value="Aldolase"/>
    <property type="match status" value="1"/>
</dbReference>
<evidence type="ECO:0000313" key="6">
    <source>
        <dbReference type="EMBL" id="MFC5748221.1"/>
    </source>
</evidence>
<dbReference type="EMBL" id="JBHSON010000029">
    <property type="protein sequence ID" value="MFC5748221.1"/>
    <property type="molecule type" value="Genomic_DNA"/>
</dbReference>
<sequence length="215" mass="21365">MTPTLDGGGFAGAIAILRMTDHRHVVEVGTTLYEAGLKAMEVTFDHPGGPAALRALCTALPADALLGAGTIRTREQVEEAAASGARYCVSPHTDSGLIRAVLGAGLEPLPGAGTATEVATALDAGARLVKLFPAGALGLPYLRALRGPFRDAAFIPTGGIRHDAVGEWLAAGAVAVGLGSDLVPAAPGPGDLPGIAERAAAVAAQLAAARRGAAA</sequence>
<evidence type="ECO:0000256" key="1">
    <source>
        <dbReference type="ARBA" id="ARBA00004761"/>
    </source>
</evidence>
<dbReference type="Gene3D" id="3.20.20.70">
    <property type="entry name" value="Aldolase class I"/>
    <property type="match status" value="1"/>
</dbReference>
<dbReference type="RefSeq" id="WP_378283863.1">
    <property type="nucleotide sequence ID" value="NZ_JBHSON010000029.1"/>
</dbReference>
<evidence type="ECO:0000256" key="3">
    <source>
        <dbReference type="ARBA" id="ARBA00011233"/>
    </source>
</evidence>
<dbReference type="Pfam" id="PF01081">
    <property type="entry name" value="Aldolase"/>
    <property type="match status" value="1"/>
</dbReference>
<organism evidence="6 7">
    <name type="scientific">Actinomadura rugatobispora</name>
    <dbReference type="NCBI Taxonomy" id="1994"/>
    <lineage>
        <taxon>Bacteria</taxon>
        <taxon>Bacillati</taxon>
        <taxon>Actinomycetota</taxon>
        <taxon>Actinomycetes</taxon>
        <taxon>Streptosporangiales</taxon>
        <taxon>Thermomonosporaceae</taxon>
        <taxon>Actinomadura</taxon>
    </lineage>
</organism>
<evidence type="ECO:0000256" key="2">
    <source>
        <dbReference type="ARBA" id="ARBA00006906"/>
    </source>
</evidence>
<dbReference type="Proteomes" id="UP001596074">
    <property type="component" value="Unassembled WGS sequence"/>
</dbReference>
<dbReference type="NCBIfam" id="TIGR01182">
    <property type="entry name" value="eda"/>
    <property type="match status" value="1"/>
</dbReference>
<comment type="subunit">
    <text evidence="3">Homotrimer.</text>
</comment>
<dbReference type="InterPro" id="IPR031338">
    <property type="entry name" value="KDPG/KHG_AS_2"/>
</dbReference>
<comment type="similarity">
    <text evidence="2">Belongs to the KHG/KDPG aldolase family.</text>
</comment>
<keyword evidence="5" id="KW-0119">Carbohydrate metabolism</keyword>
<dbReference type="PANTHER" id="PTHR30246">
    <property type="entry name" value="2-KETO-3-DEOXY-6-PHOSPHOGLUCONATE ALDOLASE"/>
    <property type="match status" value="1"/>
</dbReference>
<evidence type="ECO:0000313" key="7">
    <source>
        <dbReference type="Proteomes" id="UP001596074"/>
    </source>
</evidence>
<comment type="pathway">
    <text evidence="1">Carbohydrate acid metabolism.</text>
</comment>
<evidence type="ECO:0000256" key="5">
    <source>
        <dbReference type="ARBA" id="ARBA00023277"/>
    </source>
</evidence>
<gene>
    <name evidence="6" type="ORF">ACFPZN_21550</name>
</gene>
<keyword evidence="7" id="KW-1185">Reference proteome</keyword>
<dbReference type="InterPro" id="IPR013785">
    <property type="entry name" value="Aldolase_TIM"/>
</dbReference>
<proteinExistence type="inferred from homology"/>
<reference evidence="7" key="1">
    <citation type="journal article" date="2019" name="Int. J. Syst. Evol. Microbiol.">
        <title>The Global Catalogue of Microorganisms (GCM) 10K type strain sequencing project: providing services to taxonomists for standard genome sequencing and annotation.</title>
        <authorList>
            <consortium name="The Broad Institute Genomics Platform"/>
            <consortium name="The Broad Institute Genome Sequencing Center for Infectious Disease"/>
            <person name="Wu L."/>
            <person name="Ma J."/>
        </authorList>
    </citation>
    <scope>NUCLEOTIDE SEQUENCE [LARGE SCALE GENOMIC DNA]</scope>
    <source>
        <strain evidence="7">KCTC 42087</strain>
    </source>
</reference>
<evidence type="ECO:0000256" key="4">
    <source>
        <dbReference type="ARBA" id="ARBA00023239"/>
    </source>
</evidence>
<comment type="caution">
    <text evidence="6">The sequence shown here is derived from an EMBL/GenBank/DDBJ whole genome shotgun (WGS) entry which is preliminary data.</text>
</comment>
<dbReference type="InterPro" id="IPR000887">
    <property type="entry name" value="Aldlse_KDPG_KHG"/>
</dbReference>
<dbReference type="PANTHER" id="PTHR30246:SF1">
    <property type="entry name" value="2-DEHYDRO-3-DEOXY-6-PHOSPHOGALACTONATE ALDOLASE-RELATED"/>
    <property type="match status" value="1"/>
</dbReference>